<dbReference type="RefSeq" id="WP_147054298.1">
    <property type="nucleotide sequence ID" value="NZ_BJYL01000003.1"/>
</dbReference>
<accession>A0A511Z314</accession>
<dbReference type="OrthoDB" id="2186822at2"/>
<sequence>MIEAVSAVATEVVEAKELAEVGKEGMNTKDLTQKPVTHVETRNKTLEGDLHPITGVPFESKQVELPSGETVEGVFPEFESMHDVQLNESQYMDSDARQFKTANEQLAENVANDPELAGKFTEDQLMQIEAGDTPEGYLWHHSEEPGVLQLVDKDIHDKTGHTGGRSLWGGGSDFR</sequence>
<dbReference type="AlphaFoldDB" id="A0A511Z314"/>
<reference evidence="1 2" key="1">
    <citation type="submission" date="2019-07" db="EMBL/GenBank/DDBJ databases">
        <title>Whole genome shotgun sequence of Sporosarcina luteola NBRC 105378.</title>
        <authorList>
            <person name="Hosoyama A."/>
            <person name="Uohara A."/>
            <person name="Ohji S."/>
            <person name="Ichikawa N."/>
        </authorList>
    </citation>
    <scope>NUCLEOTIDE SEQUENCE [LARGE SCALE GENOMIC DNA]</scope>
    <source>
        <strain evidence="1 2">NBRC 105378</strain>
    </source>
</reference>
<evidence type="ECO:0000313" key="2">
    <source>
        <dbReference type="Proteomes" id="UP000321901"/>
    </source>
</evidence>
<dbReference type="Proteomes" id="UP000321901">
    <property type="component" value="Unassembled WGS sequence"/>
</dbReference>
<evidence type="ECO:0000313" key="1">
    <source>
        <dbReference type="EMBL" id="GEN81839.1"/>
    </source>
</evidence>
<dbReference type="EMBL" id="BJYL01000003">
    <property type="protein sequence ID" value="GEN81839.1"/>
    <property type="molecule type" value="Genomic_DNA"/>
</dbReference>
<name>A0A511Z314_9BACL</name>
<protein>
    <recommendedName>
        <fullName evidence="3">HNH endonuclease</fullName>
    </recommendedName>
</protein>
<organism evidence="1 2">
    <name type="scientific">Sporosarcina luteola</name>
    <dbReference type="NCBI Taxonomy" id="582850"/>
    <lineage>
        <taxon>Bacteria</taxon>
        <taxon>Bacillati</taxon>
        <taxon>Bacillota</taxon>
        <taxon>Bacilli</taxon>
        <taxon>Bacillales</taxon>
        <taxon>Caryophanaceae</taxon>
        <taxon>Sporosarcina</taxon>
    </lineage>
</organism>
<evidence type="ECO:0008006" key="3">
    <source>
        <dbReference type="Google" id="ProtNLM"/>
    </source>
</evidence>
<gene>
    <name evidence="1" type="ORF">SLU01_01510</name>
</gene>
<proteinExistence type="predicted"/>
<dbReference type="InterPro" id="IPR044925">
    <property type="entry name" value="His-Me_finger_sf"/>
</dbReference>
<keyword evidence="2" id="KW-1185">Reference proteome</keyword>
<dbReference type="SUPFAM" id="SSF54060">
    <property type="entry name" value="His-Me finger endonucleases"/>
    <property type="match status" value="1"/>
</dbReference>
<comment type="caution">
    <text evidence="1">The sequence shown here is derived from an EMBL/GenBank/DDBJ whole genome shotgun (WGS) entry which is preliminary data.</text>
</comment>
<dbReference type="Pfam" id="PF12639">
    <property type="entry name" value="Colicin-DNase"/>
    <property type="match status" value="1"/>
</dbReference>